<keyword evidence="3 7" id="KW-0032">Aminotransferase</keyword>
<comment type="similarity">
    <text evidence="2 6">Belongs to the class-III pyridoxal-phosphate-dependent aminotransferase family.</text>
</comment>
<evidence type="ECO:0000256" key="7">
    <source>
        <dbReference type="RuleBase" id="RU365034"/>
    </source>
</evidence>
<comment type="catalytic activity">
    <reaction evidence="7">
        <text>L-2,4-diaminobutanoate + 2-oxoglutarate = L-aspartate 4-semialdehyde + L-glutamate</text>
        <dbReference type="Rhea" id="RHEA:11160"/>
        <dbReference type="ChEBI" id="CHEBI:16810"/>
        <dbReference type="ChEBI" id="CHEBI:29985"/>
        <dbReference type="ChEBI" id="CHEBI:58761"/>
        <dbReference type="ChEBI" id="CHEBI:537519"/>
        <dbReference type="EC" id="2.6.1.76"/>
    </reaction>
</comment>
<dbReference type="EMBL" id="JBANFI010000004">
    <property type="protein sequence ID" value="MFK7160821.1"/>
    <property type="molecule type" value="Genomic_DNA"/>
</dbReference>
<dbReference type="NCBIfam" id="NF006733">
    <property type="entry name" value="PRK09264.1"/>
    <property type="match status" value="1"/>
</dbReference>
<comment type="pathway">
    <text evidence="7">Amine and polyamine biosynthesis; ectoine biosynthesis; L-ectoine from L-aspartate 4-semialdehyde: step 1/3.</text>
</comment>
<dbReference type="PROSITE" id="PS00600">
    <property type="entry name" value="AA_TRANSFER_CLASS_3"/>
    <property type="match status" value="1"/>
</dbReference>
<gene>
    <name evidence="8" type="primary">ectB</name>
    <name evidence="8" type="ORF">V6U78_07200</name>
</gene>
<keyword evidence="5 6" id="KW-0663">Pyridoxal phosphate</keyword>
<comment type="cofactor">
    <cofactor evidence="1 7">
        <name>pyridoxal 5'-phosphate</name>
        <dbReference type="ChEBI" id="CHEBI:597326"/>
    </cofactor>
</comment>
<dbReference type="Gene3D" id="3.40.640.10">
    <property type="entry name" value="Type I PLP-dependent aspartate aminotransferase-like (Major domain)"/>
    <property type="match status" value="1"/>
</dbReference>
<protein>
    <recommendedName>
        <fullName evidence="7">Diaminobutyrate--2-oxoglutarate transaminase</fullName>
        <ecNumber evidence="7">2.6.1.76</ecNumber>
    </recommendedName>
    <alternativeName>
        <fullName evidence="7">DABA aminotransferase</fullName>
    </alternativeName>
</protein>
<evidence type="ECO:0000256" key="1">
    <source>
        <dbReference type="ARBA" id="ARBA00001933"/>
    </source>
</evidence>
<dbReference type="PANTHER" id="PTHR43552">
    <property type="entry name" value="DIAMINOBUTYRATE--2-OXOGLUTARATE AMINOTRANSFERASE"/>
    <property type="match status" value="1"/>
</dbReference>
<keyword evidence="4 7" id="KW-0808">Transferase</keyword>
<accession>A0ABW8PXV6</accession>
<dbReference type="SUPFAM" id="SSF53383">
    <property type="entry name" value="PLP-dependent transferases"/>
    <property type="match status" value="1"/>
</dbReference>
<organism evidence="8 9">
    <name type="scientific">Marinospirillum alkalitolerans</name>
    <dbReference type="NCBI Taxonomy" id="3123374"/>
    <lineage>
        <taxon>Bacteria</taxon>
        <taxon>Pseudomonadati</taxon>
        <taxon>Pseudomonadota</taxon>
        <taxon>Gammaproteobacteria</taxon>
        <taxon>Oceanospirillales</taxon>
        <taxon>Oceanospirillaceae</taxon>
        <taxon>Marinospirillum</taxon>
    </lineage>
</organism>
<dbReference type="InterPro" id="IPR015424">
    <property type="entry name" value="PyrdxlP-dep_Trfase"/>
</dbReference>
<dbReference type="Proteomes" id="UP001621714">
    <property type="component" value="Unassembled WGS sequence"/>
</dbReference>
<dbReference type="InterPro" id="IPR015422">
    <property type="entry name" value="PyrdxlP-dep_Trfase_small"/>
</dbReference>
<dbReference type="Gene3D" id="3.90.1150.10">
    <property type="entry name" value="Aspartate Aminotransferase, domain 1"/>
    <property type="match status" value="1"/>
</dbReference>
<dbReference type="InterPro" id="IPR012773">
    <property type="entry name" value="Ectoine_EctB"/>
</dbReference>
<evidence type="ECO:0000256" key="5">
    <source>
        <dbReference type="ARBA" id="ARBA00022898"/>
    </source>
</evidence>
<dbReference type="RefSeq" id="WP_405338912.1">
    <property type="nucleotide sequence ID" value="NZ_JBANFI010000004.1"/>
</dbReference>
<evidence type="ECO:0000313" key="9">
    <source>
        <dbReference type="Proteomes" id="UP001621714"/>
    </source>
</evidence>
<proteinExistence type="inferred from homology"/>
<dbReference type="PANTHER" id="PTHR43552:SF2">
    <property type="entry name" value="DIAMINOBUTYRATE--2-OXOGLUTARATE TRANSAMINASE"/>
    <property type="match status" value="1"/>
</dbReference>
<evidence type="ECO:0000313" key="8">
    <source>
        <dbReference type="EMBL" id="MFK7160821.1"/>
    </source>
</evidence>
<evidence type="ECO:0000256" key="6">
    <source>
        <dbReference type="RuleBase" id="RU003560"/>
    </source>
</evidence>
<name>A0ABW8PXV6_9GAMM</name>
<dbReference type="NCBIfam" id="TIGR02407">
    <property type="entry name" value="ectoine_ectB"/>
    <property type="match status" value="1"/>
</dbReference>
<dbReference type="EC" id="2.6.1.76" evidence="7"/>
<keyword evidence="9" id="KW-1185">Reference proteome</keyword>
<dbReference type="InterPro" id="IPR004637">
    <property type="entry name" value="Dat"/>
</dbReference>
<dbReference type="GO" id="GO:0045303">
    <property type="term" value="F:diaminobutyrate-2-oxoglutarate transaminase activity"/>
    <property type="evidence" value="ECO:0007669"/>
    <property type="project" value="UniProtKB-EC"/>
</dbReference>
<dbReference type="Pfam" id="PF00202">
    <property type="entry name" value="Aminotran_3"/>
    <property type="match status" value="1"/>
</dbReference>
<dbReference type="InterPro" id="IPR015421">
    <property type="entry name" value="PyrdxlP-dep_Trfase_major"/>
</dbReference>
<dbReference type="InterPro" id="IPR005814">
    <property type="entry name" value="Aminotrans_3"/>
</dbReference>
<dbReference type="NCBIfam" id="TIGR00709">
    <property type="entry name" value="dat"/>
    <property type="match status" value="1"/>
</dbReference>
<evidence type="ECO:0000256" key="3">
    <source>
        <dbReference type="ARBA" id="ARBA00022576"/>
    </source>
</evidence>
<evidence type="ECO:0000256" key="4">
    <source>
        <dbReference type="ARBA" id="ARBA00022679"/>
    </source>
</evidence>
<reference evidence="8 9" key="1">
    <citation type="submission" date="2024-02" db="EMBL/GenBank/DDBJ databases">
        <title>Marinospirillum sp. MEB 164 isolated from Lonar lake sediment.</title>
        <authorList>
            <person name="Joshi A."/>
            <person name="Thite S."/>
        </authorList>
    </citation>
    <scope>NUCLEOTIDE SEQUENCE [LARGE SCALE GENOMIC DNA]</scope>
    <source>
        <strain evidence="8 9">MEB164</strain>
    </source>
</reference>
<dbReference type="PIRSF" id="PIRSF000521">
    <property type="entry name" value="Transaminase_4ab_Lys_Orn"/>
    <property type="match status" value="1"/>
</dbReference>
<comment type="function">
    <text evidence="7">Catalyzes reversively the conversion of L-aspartate beta-semialdehyde (ASA) to L-2,4-diaminobutyrate (DABA) by transamination with L-glutamate.</text>
</comment>
<evidence type="ECO:0000256" key="2">
    <source>
        <dbReference type="ARBA" id="ARBA00008954"/>
    </source>
</evidence>
<dbReference type="InterPro" id="IPR049704">
    <property type="entry name" value="Aminotrans_3_PPA_site"/>
</dbReference>
<comment type="caution">
    <text evidence="8">The sequence shown here is derived from an EMBL/GenBank/DDBJ whole genome shotgun (WGS) entry which is preliminary data.</text>
</comment>
<sequence length="431" mass="47634">MTHTTHNTESLERLESEVRTYSRSFPTVFKRAKGAKLYDEQDREYIDFLAGAGTLNYGHNNPKLKKVLLDYMMDDGITHGLDMWTAAKREFLETLEEVIFKPRGLDYKVQFCGPTGTNAIEAALRIVRNATGRTNVISFTNAFHGVTLGALATTANSKFRHAAAMPTQGVSFLPYCGYMDGDSSSLAYLEKTLTDNSSGVDYPAAILLETVQGEGGINVASKVWLQGIEKICRKHGILLIVDDIQSGCGRTGKYFSFEEAGIKPDVVTTSKSLSGYGLPFAAVFMRRDLDQWKPGEYNGTFRGNNLAFVTSVAAMREYWTNDHLEKEVTRKGKIVEYRFKQMARVCQEAGIQAEERGRGLMRGLDIVDGELADEIVAQCFEKGLVIETCGPSGQVLKCLCSLLITDDELNQGLDILESCLRAVLSEKSQAA</sequence>
<dbReference type="CDD" id="cd00610">
    <property type="entry name" value="OAT_like"/>
    <property type="match status" value="1"/>
</dbReference>